<evidence type="ECO:0008006" key="5">
    <source>
        <dbReference type="Google" id="ProtNLM"/>
    </source>
</evidence>
<dbReference type="Proteomes" id="UP000712600">
    <property type="component" value="Unassembled WGS sequence"/>
</dbReference>
<dbReference type="PANTHER" id="PTHR33318:SF7">
    <property type="entry name" value="PROTEIN JASON"/>
    <property type="match status" value="1"/>
</dbReference>
<evidence type="ECO:0000256" key="1">
    <source>
        <dbReference type="SAM" id="MobiDB-lite"/>
    </source>
</evidence>
<feature type="region of interest" description="Disordered" evidence="1">
    <location>
        <begin position="441"/>
        <end position="463"/>
    </location>
</feature>
<feature type="region of interest" description="Disordered" evidence="1">
    <location>
        <begin position="777"/>
        <end position="798"/>
    </location>
</feature>
<gene>
    <name evidence="3" type="ORF">F2Q69_00025997</name>
</gene>
<reference evidence="3" key="1">
    <citation type="submission" date="2019-12" db="EMBL/GenBank/DDBJ databases">
        <title>Genome sequencing and annotation of Brassica cretica.</title>
        <authorList>
            <person name="Studholme D.J."/>
            <person name="Sarris P."/>
        </authorList>
    </citation>
    <scope>NUCLEOTIDE SEQUENCE</scope>
    <source>
        <strain evidence="3">PFS-109/04</strain>
        <tissue evidence="3">Leaf</tissue>
    </source>
</reference>
<feature type="region of interest" description="Disordered" evidence="1">
    <location>
        <begin position="554"/>
        <end position="586"/>
    </location>
</feature>
<feature type="signal peptide" evidence="2">
    <location>
        <begin position="1"/>
        <end position="25"/>
    </location>
</feature>
<dbReference type="InterPro" id="IPR039300">
    <property type="entry name" value="JASON"/>
</dbReference>
<feature type="region of interest" description="Disordered" evidence="1">
    <location>
        <begin position="41"/>
        <end position="69"/>
    </location>
</feature>
<feature type="chain" id="PRO_5035880008" description="Protein JASON" evidence="2">
    <location>
        <begin position="26"/>
        <end position="798"/>
    </location>
</feature>
<protein>
    <recommendedName>
        <fullName evidence="5">Protein JASON</fullName>
    </recommendedName>
</protein>
<dbReference type="PANTHER" id="PTHR33318">
    <property type="entry name" value="ASPARTYL/GLUTAMYL-TRNA(ASN/GLN) AMIDOTRANSFERASE SUBUNIT"/>
    <property type="match status" value="1"/>
</dbReference>
<evidence type="ECO:0000313" key="3">
    <source>
        <dbReference type="EMBL" id="KAF3589077.1"/>
    </source>
</evidence>
<organism evidence="3 4">
    <name type="scientific">Brassica cretica</name>
    <name type="common">Mustard</name>
    <dbReference type="NCBI Taxonomy" id="69181"/>
    <lineage>
        <taxon>Eukaryota</taxon>
        <taxon>Viridiplantae</taxon>
        <taxon>Streptophyta</taxon>
        <taxon>Embryophyta</taxon>
        <taxon>Tracheophyta</taxon>
        <taxon>Spermatophyta</taxon>
        <taxon>Magnoliopsida</taxon>
        <taxon>eudicotyledons</taxon>
        <taxon>Gunneridae</taxon>
        <taxon>Pentapetalae</taxon>
        <taxon>rosids</taxon>
        <taxon>malvids</taxon>
        <taxon>Brassicales</taxon>
        <taxon>Brassicaceae</taxon>
        <taxon>Brassiceae</taxon>
        <taxon>Brassica</taxon>
    </lineage>
</organism>
<feature type="region of interest" description="Disordered" evidence="1">
    <location>
        <begin position="221"/>
        <end position="259"/>
    </location>
</feature>
<dbReference type="GO" id="GO:0007142">
    <property type="term" value="P:male meiosis II"/>
    <property type="evidence" value="ECO:0007669"/>
    <property type="project" value="InterPro"/>
</dbReference>
<accession>A0A8S9S796</accession>
<dbReference type="EMBL" id="QGKX02000088">
    <property type="protein sequence ID" value="KAF3589077.1"/>
    <property type="molecule type" value="Genomic_DNA"/>
</dbReference>
<name>A0A8S9S796_BRACR</name>
<dbReference type="AlphaFoldDB" id="A0A8S9S796"/>
<sequence length="798" mass="88785">MRRLLMKRNLSLLCRFVLRFIKSSACRVMACFLYCFRGRDDRSKKGQDSQNHLSALFRPEEKAEASSSPCLDKERFDLDSIHIDKGLKDEARFLKACGTIPETPIEIRKASQKLTSPQHSGSSHFHSWISSSSALGFHVDESPTPIKACEDVGRPSFTSEQTPSSCVIDVRDNSRITSAFNDADEVESISTAVKGDLDRPARPMLTAGKTKSVRFECDLEQSYSSNSSQNSSSSRKPQMGGKISFPLNSPNPTPLKLSDEMQTPGTIYPANMESAGKGRRPRIRSQFVHSVSNLMENASIYKAQDDSHGSLEQAKWQAYKEQIDGETPTSATYGEKVEENSYEKLSKFEASFSPWLNPINKGCNERTPGVNAITPGDRPIIGLVAAHWNEDEETEVSPKWWDGNGIPNTTTKYKEDQKVSWHATPFEVRLEKVLSEEGGQSLFPRRKASQKLTSPQHSGSSHFHSWISSSSALGFHVDESPTPIKACEDVGRPSFTSEQTPSSCVIDVRDNSRITSAFNDADEVESISTAVKGDLDRSMLTAGKTKSVRFECDLEQSHSSNSSHNSSSRKPQMGGKVSFILSSPNPTPLKLSDEMQTPGTIYPANMESAGKGRRPRIRSQFVHSVSNLMENASIYKAHDDSHGSLEQAKWQAYKEQINGETPTSATYGEKVEENSYEKLSKFEASFSPWLNPINKDCNERTPGVSAITPGDRPIIGLVAAHWNEDEETEVSPKWWDGNGIPNTTTKYKEDQKVSWHATPFEVRLEKVLSEEGGQSLFPRRKLEVMEDEEDSDISQAQH</sequence>
<comment type="caution">
    <text evidence="3">The sequence shown here is derived from an EMBL/GenBank/DDBJ whole genome shotgun (WGS) entry which is preliminary data.</text>
</comment>
<feature type="compositionally biased region" description="Low complexity" evidence="1">
    <location>
        <begin position="221"/>
        <end position="234"/>
    </location>
</feature>
<evidence type="ECO:0000256" key="2">
    <source>
        <dbReference type="SAM" id="SignalP"/>
    </source>
</evidence>
<proteinExistence type="predicted"/>
<feature type="compositionally biased region" description="Low complexity" evidence="1">
    <location>
        <begin position="557"/>
        <end position="568"/>
    </location>
</feature>
<keyword evidence="2" id="KW-0732">Signal</keyword>
<evidence type="ECO:0000313" key="4">
    <source>
        <dbReference type="Proteomes" id="UP000712600"/>
    </source>
</evidence>